<keyword evidence="4 5" id="KW-0963">Cytoplasm</keyword>
<comment type="subunit">
    <text evidence="3">Homodimer.</text>
</comment>
<sequence>MNSGYKKILLAVDLSPDSRIVGERARDIAACHGAEITLLHVVEYVPVEPMGEALLPTVQIEDELVGRARQRLAELAGVLALHDCPQWVETGIIKTEIVRAAQRIGADLIVLGSRERHGLAILLNFTEDTILHAAPCDLLAVRLQ</sequence>
<reference evidence="7 8" key="1">
    <citation type="submission" date="2015-06" db="EMBL/GenBank/DDBJ databases">
        <title>A Comprehensive Approach to Explore the Metabolic and Phylogenetic Diversity of Bacterial Steroid Degradation in the Environment: Testosterone as an Example.</title>
        <authorList>
            <person name="Yang F.-C."/>
            <person name="Chen Y.-L."/>
            <person name="Yu C.-P."/>
            <person name="Tang S.-L."/>
            <person name="Wang P.-H."/>
            <person name="Ismail W."/>
            <person name="Wang C.-H."/>
            <person name="Yang C.-Y."/>
            <person name="Chiang Y.-R."/>
        </authorList>
    </citation>
    <scope>NUCLEOTIDE SEQUENCE [LARGE SCALE GENOMIC DNA]</scope>
    <source>
        <strain evidence="7 8">DSM 18526</strain>
    </source>
</reference>
<dbReference type="InterPro" id="IPR014729">
    <property type="entry name" value="Rossmann-like_a/b/a_fold"/>
</dbReference>
<protein>
    <recommendedName>
        <fullName evidence="5">Universal stress protein</fullName>
    </recommendedName>
</protein>
<dbReference type="STRING" id="465721.ACG33_06260"/>
<evidence type="ECO:0000256" key="1">
    <source>
        <dbReference type="ARBA" id="ARBA00004496"/>
    </source>
</evidence>
<dbReference type="Pfam" id="PF00582">
    <property type="entry name" value="Usp"/>
    <property type="match status" value="1"/>
</dbReference>
<dbReference type="PIRSF" id="PIRSF006276">
    <property type="entry name" value="UspA"/>
    <property type="match status" value="1"/>
</dbReference>
<evidence type="ECO:0000313" key="8">
    <source>
        <dbReference type="Proteomes" id="UP000070250"/>
    </source>
</evidence>
<name>A0A127F8F3_STEDE</name>
<dbReference type="InterPro" id="IPR006015">
    <property type="entry name" value="Universal_stress_UspA"/>
</dbReference>
<evidence type="ECO:0000256" key="5">
    <source>
        <dbReference type="PIRNR" id="PIRNR006276"/>
    </source>
</evidence>
<evidence type="ECO:0000256" key="3">
    <source>
        <dbReference type="ARBA" id="ARBA00011738"/>
    </source>
</evidence>
<dbReference type="EMBL" id="CP011971">
    <property type="protein sequence ID" value="AMN46704.1"/>
    <property type="molecule type" value="Genomic_DNA"/>
</dbReference>
<dbReference type="KEGG" id="sdf:ACG33_06260"/>
<gene>
    <name evidence="7" type="ORF">ACG33_06260</name>
</gene>
<organism evidence="7 8">
    <name type="scientific">Steroidobacter denitrificans</name>
    <dbReference type="NCBI Taxonomy" id="465721"/>
    <lineage>
        <taxon>Bacteria</taxon>
        <taxon>Pseudomonadati</taxon>
        <taxon>Pseudomonadota</taxon>
        <taxon>Gammaproteobacteria</taxon>
        <taxon>Steroidobacterales</taxon>
        <taxon>Steroidobacteraceae</taxon>
        <taxon>Steroidobacter</taxon>
    </lineage>
</organism>
<dbReference type="SUPFAM" id="SSF52402">
    <property type="entry name" value="Adenine nucleotide alpha hydrolases-like"/>
    <property type="match status" value="1"/>
</dbReference>
<dbReference type="AlphaFoldDB" id="A0A127F8F3"/>
<dbReference type="Gene3D" id="3.40.50.620">
    <property type="entry name" value="HUPs"/>
    <property type="match status" value="1"/>
</dbReference>
<feature type="domain" description="UspA" evidence="6">
    <location>
        <begin position="5"/>
        <end position="142"/>
    </location>
</feature>
<accession>A0A127F8F3</accession>
<keyword evidence="8" id="KW-1185">Reference proteome</keyword>
<dbReference type="PRINTS" id="PR01438">
    <property type="entry name" value="UNVRSLSTRESS"/>
</dbReference>
<dbReference type="InterPro" id="IPR006016">
    <property type="entry name" value="UspA"/>
</dbReference>
<dbReference type="Proteomes" id="UP000070250">
    <property type="component" value="Chromosome"/>
</dbReference>
<proteinExistence type="inferred from homology"/>
<evidence type="ECO:0000256" key="4">
    <source>
        <dbReference type="ARBA" id="ARBA00022490"/>
    </source>
</evidence>
<dbReference type="PANTHER" id="PTHR46268">
    <property type="entry name" value="STRESS RESPONSE PROTEIN NHAX"/>
    <property type="match status" value="1"/>
</dbReference>
<dbReference type="OrthoDB" id="9792500at2"/>
<evidence type="ECO:0000313" key="7">
    <source>
        <dbReference type="EMBL" id="AMN46704.1"/>
    </source>
</evidence>
<dbReference type="RefSeq" id="WP_066919635.1">
    <property type="nucleotide sequence ID" value="NZ_CP011971.1"/>
</dbReference>
<comment type="subcellular location">
    <subcellularLocation>
        <location evidence="1 5">Cytoplasm</location>
    </subcellularLocation>
</comment>
<evidence type="ECO:0000256" key="2">
    <source>
        <dbReference type="ARBA" id="ARBA00008791"/>
    </source>
</evidence>
<dbReference type="GO" id="GO:0005737">
    <property type="term" value="C:cytoplasm"/>
    <property type="evidence" value="ECO:0007669"/>
    <property type="project" value="UniProtKB-SubCell"/>
</dbReference>
<dbReference type="PANTHER" id="PTHR46268:SF23">
    <property type="entry name" value="UNIVERSAL STRESS PROTEIN A-RELATED"/>
    <property type="match status" value="1"/>
</dbReference>
<comment type="similarity">
    <text evidence="2 5">Belongs to the universal stress protein A family.</text>
</comment>
<evidence type="ECO:0000259" key="6">
    <source>
        <dbReference type="Pfam" id="PF00582"/>
    </source>
</evidence>